<evidence type="ECO:0000313" key="2">
    <source>
        <dbReference type="EMBL" id="MCW3785534.1"/>
    </source>
</evidence>
<evidence type="ECO:0000256" key="1">
    <source>
        <dbReference type="SAM" id="SignalP"/>
    </source>
</evidence>
<sequence>MKILFQVAAIMVLVIIISCNNSDDFCLSNQQSVQASFYSSITLNDSTVSGVTITAIGSVAEDDTIYNSEVVSESFLPLSMMNDTSRFLIQILNQRDTVSFVHSKELSFISEECGFIFKFELDTVLHSNISFIDSVSIEYPSIVYNESTENVKIYLY</sequence>
<dbReference type="Proteomes" id="UP001209229">
    <property type="component" value="Unassembled WGS sequence"/>
</dbReference>
<proteinExistence type="predicted"/>
<name>A0AAE3M1Q8_9BACT</name>
<accession>A0AAE3M1Q8</accession>
<dbReference type="PROSITE" id="PS51257">
    <property type="entry name" value="PROKAR_LIPOPROTEIN"/>
    <property type="match status" value="1"/>
</dbReference>
<dbReference type="RefSeq" id="WP_301189106.1">
    <property type="nucleotide sequence ID" value="NZ_JAPDPJ010000004.1"/>
</dbReference>
<dbReference type="InterPro" id="IPR045607">
    <property type="entry name" value="DUF6452"/>
</dbReference>
<dbReference type="EMBL" id="JAPDPJ010000004">
    <property type="protein sequence ID" value="MCW3785534.1"/>
    <property type="molecule type" value="Genomic_DNA"/>
</dbReference>
<keyword evidence="3" id="KW-1185">Reference proteome</keyword>
<keyword evidence="1" id="KW-0732">Signal</keyword>
<evidence type="ECO:0000313" key="3">
    <source>
        <dbReference type="Proteomes" id="UP001209229"/>
    </source>
</evidence>
<dbReference type="Pfam" id="PF20050">
    <property type="entry name" value="DUF6452"/>
    <property type="match status" value="1"/>
</dbReference>
<reference evidence="2" key="1">
    <citation type="submission" date="2022-10" db="EMBL/GenBank/DDBJ databases">
        <authorList>
            <person name="Yu W.X."/>
        </authorList>
    </citation>
    <scope>NUCLEOTIDE SEQUENCE</scope>
    <source>
        <strain evidence="2">AAT</strain>
    </source>
</reference>
<gene>
    <name evidence="2" type="ORF">OM075_03610</name>
</gene>
<protein>
    <submittedName>
        <fullName evidence="2">DUF6452 family protein</fullName>
    </submittedName>
</protein>
<comment type="caution">
    <text evidence="2">The sequence shown here is derived from an EMBL/GenBank/DDBJ whole genome shotgun (WGS) entry which is preliminary data.</text>
</comment>
<feature type="chain" id="PRO_5042269798" evidence="1">
    <location>
        <begin position="22"/>
        <end position="156"/>
    </location>
</feature>
<organism evidence="2 3">
    <name type="scientific">Plebeiibacterium sediminum</name>
    <dbReference type="NCBI Taxonomy" id="2992112"/>
    <lineage>
        <taxon>Bacteria</taxon>
        <taxon>Pseudomonadati</taxon>
        <taxon>Bacteroidota</taxon>
        <taxon>Bacteroidia</taxon>
        <taxon>Marinilabiliales</taxon>
        <taxon>Marinilabiliaceae</taxon>
        <taxon>Plebeiibacterium</taxon>
    </lineage>
</organism>
<dbReference type="AlphaFoldDB" id="A0AAE3M1Q8"/>
<feature type="signal peptide" evidence="1">
    <location>
        <begin position="1"/>
        <end position="21"/>
    </location>
</feature>